<evidence type="ECO:0000256" key="1">
    <source>
        <dbReference type="SAM" id="MobiDB-lite"/>
    </source>
</evidence>
<evidence type="ECO:0000313" key="3">
    <source>
        <dbReference type="Proteomes" id="UP001373909"/>
    </source>
</evidence>
<keyword evidence="2" id="KW-0547">Nucleotide-binding</keyword>
<feature type="compositionally biased region" description="Basic and acidic residues" evidence="1">
    <location>
        <begin position="72"/>
        <end position="96"/>
    </location>
</feature>
<feature type="region of interest" description="Disordered" evidence="1">
    <location>
        <begin position="72"/>
        <end position="103"/>
    </location>
</feature>
<keyword evidence="2" id="KW-0067">ATP-binding</keyword>
<keyword evidence="3" id="KW-1185">Reference proteome</keyword>
<proteinExistence type="predicted"/>
<name>A0ABZ2GMK5_9BURK</name>
<accession>A0ABZ2GMK5</accession>
<dbReference type="Gene3D" id="3.30.565.10">
    <property type="entry name" value="Histidine kinase-like ATPase, C-terminal domain"/>
    <property type="match status" value="1"/>
</dbReference>
<protein>
    <submittedName>
        <fullName evidence="2">ATP-binding protein</fullName>
    </submittedName>
</protein>
<dbReference type="RefSeq" id="WP_338680444.1">
    <property type="nucleotide sequence ID" value="NZ_CP142523.1"/>
</dbReference>
<reference evidence="2 3" key="1">
    <citation type="submission" date="2024-01" db="EMBL/GenBank/DDBJ databases">
        <title>Draft genome sequences of nine bacterial species from freshwater ponds near Washington, DC.</title>
        <authorList>
            <person name="Pavloudi C."/>
            <person name="Oliver L."/>
            <person name="Slattery K."/>
            <person name="Lissner G."/>
            <person name="Saw J.H."/>
        </authorList>
    </citation>
    <scope>NUCLEOTIDE SEQUENCE [LARGE SCALE GENOMIC DNA]</scope>
    <source>
        <strain evidence="3">TB1-E2</strain>
    </source>
</reference>
<gene>
    <name evidence="2" type="ORF">OPV09_02660</name>
</gene>
<dbReference type="Proteomes" id="UP001373909">
    <property type="component" value="Chromosome"/>
</dbReference>
<dbReference type="Pfam" id="PF13589">
    <property type="entry name" value="HATPase_c_3"/>
    <property type="match status" value="1"/>
</dbReference>
<dbReference type="InterPro" id="IPR036890">
    <property type="entry name" value="HATPase_C_sf"/>
</dbReference>
<organism evidence="2 3">
    <name type="scientific">Janthinobacterium aestuarii</name>
    <dbReference type="NCBI Taxonomy" id="2985511"/>
    <lineage>
        <taxon>Bacteria</taxon>
        <taxon>Pseudomonadati</taxon>
        <taxon>Pseudomonadota</taxon>
        <taxon>Betaproteobacteria</taxon>
        <taxon>Burkholderiales</taxon>
        <taxon>Oxalobacteraceae</taxon>
        <taxon>Janthinobacterium</taxon>
    </lineage>
</organism>
<evidence type="ECO:0000313" key="2">
    <source>
        <dbReference type="EMBL" id="WWO47042.1"/>
    </source>
</evidence>
<dbReference type="EMBL" id="CP142523">
    <property type="protein sequence ID" value="WWO47042.1"/>
    <property type="molecule type" value="Genomic_DNA"/>
</dbReference>
<dbReference type="GO" id="GO:0005524">
    <property type="term" value="F:ATP binding"/>
    <property type="evidence" value="ECO:0007669"/>
    <property type="project" value="UniProtKB-KW"/>
</dbReference>
<sequence length="103" mass="11399">MAAKTARFQVDSRLVRLLSQEYPSTEKAFKELVDNVWDADAENVHISLPAPMSDAPIVISDDGTGMTTAELESARDRRDHRGERTASKQRLVKGERAFASLPA</sequence>
<dbReference type="SUPFAM" id="SSF55874">
    <property type="entry name" value="ATPase domain of HSP90 chaperone/DNA topoisomerase II/histidine kinase"/>
    <property type="match status" value="1"/>
</dbReference>